<feature type="compositionally biased region" description="Basic and acidic residues" evidence="8">
    <location>
        <begin position="253"/>
        <end position="267"/>
    </location>
</feature>
<evidence type="ECO:0000256" key="3">
    <source>
        <dbReference type="ARBA" id="ARBA00022679"/>
    </source>
</evidence>
<feature type="compositionally biased region" description="Acidic residues" evidence="8">
    <location>
        <begin position="127"/>
        <end position="137"/>
    </location>
</feature>
<feature type="compositionally biased region" description="Acidic residues" evidence="8">
    <location>
        <begin position="229"/>
        <end position="241"/>
    </location>
</feature>
<dbReference type="Pfam" id="PF20142">
    <property type="entry name" value="Scaffold"/>
    <property type="match status" value="1"/>
</dbReference>
<keyword evidence="5 7" id="KW-0573">Peptidoglycan synthesis</keyword>
<feature type="region of interest" description="Disordered" evidence="8">
    <location>
        <begin position="1061"/>
        <end position="1085"/>
    </location>
</feature>
<dbReference type="GO" id="GO:0004180">
    <property type="term" value="F:carboxypeptidase activity"/>
    <property type="evidence" value="ECO:0007669"/>
    <property type="project" value="UniProtKB-ARBA"/>
</dbReference>
<protein>
    <recommendedName>
        <fullName evidence="9">L,D-TPase catalytic domain-containing protein</fullName>
    </recommendedName>
</protein>
<feature type="compositionally biased region" description="Basic residues" evidence="8">
    <location>
        <begin position="26"/>
        <end position="35"/>
    </location>
</feature>
<proteinExistence type="inferred from homology"/>
<keyword evidence="6 7" id="KW-0961">Cell wall biogenesis/degradation</keyword>
<dbReference type="UniPathway" id="UPA00219"/>
<dbReference type="Gene3D" id="2.40.440.10">
    <property type="entry name" value="L,D-transpeptidase catalytic domain-like"/>
    <property type="match status" value="1"/>
</dbReference>
<gene>
    <name evidence="10" type="ORF">AUC70_02505</name>
</gene>
<evidence type="ECO:0000256" key="1">
    <source>
        <dbReference type="ARBA" id="ARBA00004752"/>
    </source>
</evidence>
<evidence type="ECO:0000256" key="5">
    <source>
        <dbReference type="ARBA" id="ARBA00022984"/>
    </source>
</evidence>
<dbReference type="Pfam" id="PF03734">
    <property type="entry name" value="YkuD"/>
    <property type="match status" value="1"/>
</dbReference>
<evidence type="ECO:0000256" key="8">
    <source>
        <dbReference type="SAM" id="MobiDB-lite"/>
    </source>
</evidence>
<feature type="compositionally biased region" description="Basic and acidic residues" evidence="8">
    <location>
        <begin position="213"/>
        <end position="227"/>
    </location>
</feature>
<dbReference type="AlphaFoldDB" id="A0A1E3VQF6"/>
<feature type="active site" description="Nucleophile" evidence="7">
    <location>
        <position position="971"/>
    </location>
</feature>
<organism evidence="10 11">
    <name type="scientific">Methyloceanibacter stevinii</name>
    <dbReference type="NCBI Taxonomy" id="1774970"/>
    <lineage>
        <taxon>Bacteria</taxon>
        <taxon>Pseudomonadati</taxon>
        <taxon>Pseudomonadota</taxon>
        <taxon>Alphaproteobacteria</taxon>
        <taxon>Hyphomicrobiales</taxon>
        <taxon>Hyphomicrobiaceae</taxon>
        <taxon>Methyloceanibacter</taxon>
    </lineage>
</organism>
<evidence type="ECO:0000313" key="11">
    <source>
        <dbReference type="Proteomes" id="UP000094172"/>
    </source>
</evidence>
<evidence type="ECO:0000256" key="2">
    <source>
        <dbReference type="ARBA" id="ARBA00005992"/>
    </source>
</evidence>
<dbReference type="InterPro" id="IPR005490">
    <property type="entry name" value="LD_TPept_cat_dom"/>
</dbReference>
<dbReference type="PANTHER" id="PTHR41533">
    <property type="entry name" value="L,D-TRANSPEPTIDASE HI_1667-RELATED"/>
    <property type="match status" value="1"/>
</dbReference>
<keyword evidence="11" id="KW-1185">Reference proteome</keyword>
<comment type="caution">
    <text evidence="10">The sequence shown here is derived from an EMBL/GenBank/DDBJ whole genome shotgun (WGS) entry which is preliminary data.</text>
</comment>
<dbReference type="PANTHER" id="PTHR41533:SF2">
    <property type="entry name" value="BLR7131 PROTEIN"/>
    <property type="match status" value="1"/>
</dbReference>
<feature type="compositionally biased region" description="Basic and acidic residues" evidence="8">
    <location>
        <begin position="370"/>
        <end position="435"/>
    </location>
</feature>
<evidence type="ECO:0000256" key="4">
    <source>
        <dbReference type="ARBA" id="ARBA00022960"/>
    </source>
</evidence>
<keyword evidence="4 7" id="KW-0133">Cell shape</keyword>
<dbReference type="SUPFAM" id="SSF141523">
    <property type="entry name" value="L,D-transpeptidase catalytic domain-like"/>
    <property type="match status" value="1"/>
</dbReference>
<dbReference type="GO" id="GO:0009252">
    <property type="term" value="P:peptidoglycan biosynthetic process"/>
    <property type="evidence" value="ECO:0007669"/>
    <property type="project" value="UniProtKB-UniPathway"/>
</dbReference>
<reference evidence="10 11" key="1">
    <citation type="journal article" date="2016" name="Environ. Microbiol.">
        <title>New Methyloceanibacter diversity from North Sea sediments includes methanotroph containing solely the soluble methane monooxygenase.</title>
        <authorList>
            <person name="Vekeman B."/>
            <person name="Kerckhof F.M."/>
            <person name="Cremers G."/>
            <person name="de Vos P."/>
            <person name="Vandamme P."/>
            <person name="Boon N."/>
            <person name="Op den Camp H.J."/>
            <person name="Heylen K."/>
        </authorList>
    </citation>
    <scope>NUCLEOTIDE SEQUENCE [LARGE SCALE GENOMIC DNA]</scope>
    <source>
        <strain evidence="10 11">R-67176</strain>
    </source>
</reference>
<dbReference type="InterPro" id="IPR038063">
    <property type="entry name" value="Transpep_catalytic_dom"/>
</dbReference>
<dbReference type="InterPro" id="IPR045380">
    <property type="entry name" value="LD_TPept_scaffold_dom"/>
</dbReference>
<dbReference type="STRING" id="1774970.AUC70_02505"/>
<name>A0A1E3VQF6_9HYPH</name>
<dbReference type="Proteomes" id="UP000094172">
    <property type="component" value="Unassembled WGS sequence"/>
</dbReference>
<feature type="region of interest" description="Disordered" evidence="8">
    <location>
        <begin position="26"/>
        <end position="47"/>
    </location>
</feature>
<dbReference type="GO" id="GO:0008360">
    <property type="term" value="P:regulation of cell shape"/>
    <property type="evidence" value="ECO:0007669"/>
    <property type="project" value="UniProtKB-UniRule"/>
</dbReference>
<keyword evidence="3" id="KW-0808">Transferase</keyword>
<evidence type="ECO:0000259" key="9">
    <source>
        <dbReference type="PROSITE" id="PS52029"/>
    </source>
</evidence>
<dbReference type="GO" id="GO:0016740">
    <property type="term" value="F:transferase activity"/>
    <property type="evidence" value="ECO:0007669"/>
    <property type="project" value="UniProtKB-KW"/>
</dbReference>
<dbReference type="CDD" id="cd16913">
    <property type="entry name" value="YkuD_like"/>
    <property type="match status" value="1"/>
</dbReference>
<feature type="compositionally biased region" description="Acidic residues" evidence="8">
    <location>
        <begin position="492"/>
        <end position="506"/>
    </location>
</feature>
<accession>A0A1E3VQF6</accession>
<sequence>MGIGTSAVPGTATAEFRVPGLFGGKKVVKRRRYRRPPPVQPVRNPDRIFAATSAKTVSPDVAKGSDTALAVGTASAASVAMALPAATPLAAKIDDSGEAAGDANKSNETDSKTETANASDTKPEPTADAEAEADSADDDKTAVTDSEPADADESASEEATAEADDADKPEDATDTAAVTEDTADTKSADAESEEDDKPSDTKTADAANEDEASDAKLADTEPDKTDTETAADSEANADEADAPVTADAEPDEEKTAETKTAESKTADDETTGADASGEQTAAGDSDKTAEEPQSKSAAADTSEETELSSADASAKSDDAADKDKLDEAADEPAKVADTAKDEAETAATAAAAAATAAATAAAAAAGAIAESKDAETDEPAKVADSTEHDDATAKDAKVEDSEDVAAKQADDEDVDTKSADTKTADAKDADAKAAEDADSEDVAENVEVPAGKAGDSEGEIVTASLPPAPEPKPEIARMASPANTPERAAETATDDEDTEPAPDDEVTASISPSSEPDGMAQSDEAQDVTDVTRSSDEDLAEERLELDPRAYSATVVLDVSPPPGAEADGEDAKVAALEPGSARLTPDDAASESEDTEEAVDLGPPPPPPVDPVIAAVRAKLDGSAPPKVATADLEALKTLYGERDDDPLWVAEDGLTPKAKTLVATIRDADDWGLDADAYDVPSADDTLTTDEARADAELALSAATLKYARHAQTGRMTPSSAHKLFDFHPTARDPKTVLTELAASDAPDKSLLALHPQSEQYQRLHASLVQARDAAKQSGRNPDNDRTVQLIAINMERWRWLPSDLGNFHVWNNIPEFKFRVLKGGRTIYEEKTIVGQTQYATAFFSAPMRNIVFNPNWTVPPTIVKEDIAPKLKGPQRSGGLFGGRESRNRMLSRYGLKVSKGGKPVDADAVDWQSVNVHTYTFQQDPGPHNVLGQFKFNFPNKHAIYMHDTTQKELFGRRVRTLSHGCIRVNQPARFAAFLLNEDKGWSMGTVQDILARSQGQTKVIALEHRIPVHLTYNTAIADGYGSIREFGDVYGIDNRMAAKLFKNPAHFNVPVSGPEIAETSPTQRYSEPRPRRRRTANSVDDFISGILGN</sequence>
<feature type="region of interest" description="Disordered" evidence="8">
    <location>
        <begin position="94"/>
        <end position="612"/>
    </location>
</feature>
<dbReference type="InterPro" id="IPR052905">
    <property type="entry name" value="LD-transpeptidase_YkuD-like"/>
</dbReference>
<feature type="compositionally biased region" description="Basic and acidic residues" evidence="8">
    <location>
        <begin position="284"/>
        <end position="293"/>
    </location>
</feature>
<dbReference type="GO" id="GO:0071555">
    <property type="term" value="P:cell wall organization"/>
    <property type="evidence" value="ECO:0007669"/>
    <property type="project" value="UniProtKB-UniRule"/>
</dbReference>
<dbReference type="PROSITE" id="PS52029">
    <property type="entry name" value="LD_TPASE"/>
    <property type="match status" value="1"/>
</dbReference>
<feature type="compositionally biased region" description="Basic and acidic residues" evidence="8">
    <location>
        <begin position="533"/>
        <end position="548"/>
    </location>
</feature>
<feature type="domain" description="L,D-TPase catalytic" evidence="9">
    <location>
        <begin position="810"/>
        <end position="1000"/>
    </location>
</feature>
<feature type="compositionally biased region" description="Basic and acidic residues" evidence="8">
    <location>
        <begin position="314"/>
        <end position="343"/>
    </location>
</feature>
<feature type="active site" description="Proton donor/acceptor" evidence="7">
    <location>
        <position position="952"/>
    </location>
</feature>
<feature type="compositionally biased region" description="Acidic residues" evidence="8">
    <location>
        <begin position="147"/>
        <end position="168"/>
    </location>
</feature>
<evidence type="ECO:0000256" key="7">
    <source>
        <dbReference type="PROSITE-ProRule" id="PRU01373"/>
    </source>
</evidence>
<feature type="compositionally biased region" description="Acidic residues" evidence="8">
    <location>
        <begin position="589"/>
        <end position="600"/>
    </location>
</feature>
<comment type="similarity">
    <text evidence="2">Belongs to the YkuD family.</text>
</comment>
<dbReference type="EMBL" id="LPWE01000010">
    <property type="protein sequence ID" value="ODR95767.1"/>
    <property type="molecule type" value="Genomic_DNA"/>
</dbReference>
<feature type="compositionally biased region" description="Low complexity" evidence="8">
    <location>
        <begin position="345"/>
        <end position="369"/>
    </location>
</feature>
<evidence type="ECO:0000256" key="6">
    <source>
        <dbReference type="ARBA" id="ARBA00023316"/>
    </source>
</evidence>
<comment type="pathway">
    <text evidence="1 7">Cell wall biogenesis; peptidoglycan biosynthesis.</text>
</comment>
<evidence type="ECO:0000313" key="10">
    <source>
        <dbReference type="EMBL" id="ODR95767.1"/>
    </source>
</evidence>